<feature type="compositionally biased region" description="Polar residues" evidence="12">
    <location>
        <begin position="575"/>
        <end position="585"/>
    </location>
</feature>
<sequence length="862" mass="91970">MLRHPGSRQATADPEDLYVRQQKIGKGSFGEVYKGFDKSNKRPVAIKIIDLESAEDEIEDIQLEIQILSQMDSQYVTRYFGSYLKNTNLWIVMEYCAGGSCADLMKPGLIPEIYIAIIMREVIRGLEYLHTERKLHRDIKAANILLSSTGDIKLADFGVSGQLSATMTKKNTFVGTPFWMAPEVIKQSGYGPKADIWSLGITAIELAKGQPPYAEMHPMKVLFLIPKNEPPTLSGDFSKAFKEFVALCLNKDPAMRPTAKELLKHRFIRNARKTSYLTDLIERRDRYLLARGGNSLAQLGVNRGNRAKPESKDKVPDSQGPADGSSSDESQAEDGWDFGTVQRPAASAFPPKPEGRGQHPISSPLPSPGARPSPYGTPRHGLPAPESTAQARQRAISAAPLNPAPGRLSSSVGSDLQPPNVLGAAPPSPRATGSRPGTPGATENAYRRHDSGTGLRMHPDPGSPKAPTYQRPTSVPSPKPAVKTELPTRSESPSSPIAGLLSPLKSLQLQSSLLPKKPSQANLSRPRAVTSSDLGGQMAPKSGIPGPAMGSGNSRHLGTASSNSSVASSTHSNSGLNQGPGLSSNELKDNLFIKSYLRRGTAASDAPATGTLVAPDHARNASLPPTDPLSASPGRLSNRLHVSQSTGDFTPQLRKVTNPMELKAISVPDPRSSALNHPHSPLSAHPPRSSQAADGVRGQAGGPMRSTTGAAPSGKPQLTLTVTPGAAKPVSSVSPVTASPTKPTSTFKPANQDELARSASPTGPKVTFSFTSPHTTHRQVIDPVIRQVQLKTPHLPARNALKGLADAFHRAELEVPGIADKLLQAWLERSQEVTQRIRTQPSQTAAANGNGNGYSAKTYYAK</sequence>
<dbReference type="FunFam" id="1.10.510.10:FF:000207">
    <property type="entry name" value="serine/threonine-protein kinase dst1 isoform X1"/>
    <property type="match status" value="1"/>
</dbReference>
<feature type="compositionally biased region" description="Basic and acidic residues" evidence="12">
    <location>
        <begin position="307"/>
        <end position="316"/>
    </location>
</feature>
<evidence type="ECO:0000256" key="3">
    <source>
        <dbReference type="ARBA" id="ARBA00022527"/>
    </source>
</evidence>
<proteinExistence type="inferred from homology"/>
<dbReference type="Proteomes" id="UP001151582">
    <property type="component" value="Unassembled WGS sequence"/>
</dbReference>
<dbReference type="PANTHER" id="PTHR48012">
    <property type="entry name" value="STERILE20-LIKE KINASE, ISOFORM B-RELATED"/>
    <property type="match status" value="1"/>
</dbReference>
<reference evidence="14" key="1">
    <citation type="submission" date="2022-07" db="EMBL/GenBank/DDBJ databases">
        <title>Phylogenomic reconstructions and comparative analyses of Kickxellomycotina fungi.</title>
        <authorList>
            <person name="Reynolds N.K."/>
            <person name="Stajich J.E."/>
            <person name="Barry K."/>
            <person name="Grigoriev I.V."/>
            <person name="Crous P."/>
            <person name="Smith M.E."/>
        </authorList>
    </citation>
    <scope>NUCLEOTIDE SEQUENCE</scope>
    <source>
        <strain evidence="14">RSA 567</strain>
    </source>
</reference>
<dbReference type="InterPro" id="IPR050629">
    <property type="entry name" value="STE20/SPS1-PAK"/>
</dbReference>
<dbReference type="EMBL" id="JANBQB010000299">
    <property type="protein sequence ID" value="KAJ1978094.1"/>
    <property type="molecule type" value="Genomic_DNA"/>
</dbReference>
<evidence type="ECO:0000256" key="5">
    <source>
        <dbReference type="ARBA" id="ARBA00022741"/>
    </source>
</evidence>
<comment type="caution">
    <text evidence="14">The sequence shown here is derived from an EMBL/GenBank/DDBJ whole genome shotgun (WGS) entry which is preliminary data.</text>
</comment>
<feature type="coiled-coil region" evidence="11">
    <location>
        <begin position="44"/>
        <end position="71"/>
    </location>
</feature>
<dbReference type="PANTHER" id="PTHR48012:SF10">
    <property type="entry name" value="FI20177P1"/>
    <property type="match status" value="1"/>
</dbReference>
<evidence type="ECO:0000259" key="13">
    <source>
        <dbReference type="PROSITE" id="PS50011"/>
    </source>
</evidence>
<evidence type="ECO:0000256" key="10">
    <source>
        <dbReference type="PROSITE-ProRule" id="PRU10141"/>
    </source>
</evidence>
<dbReference type="InterPro" id="IPR046409">
    <property type="entry name" value="PDC10_dimerisation_sf"/>
</dbReference>
<evidence type="ECO:0000256" key="2">
    <source>
        <dbReference type="ARBA" id="ARBA00012513"/>
    </source>
</evidence>
<feature type="compositionally biased region" description="Polar residues" evidence="12">
    <location>
        <begin position="705"/>
        <end position="722"/>
    </location>
</feature>
<feature type="compositionally biased region" description="Low complexity" evidence="12">
    <location>
        <begin position="726"/>
        <end position="746"/>
    </location>
</feature>
<dbReference type="Gene3D" id="1.10.510.10">
    <property type="entry name" value="Transferase(Phosphotransferase) domain 1"/>
    <property type="match status" value="1"/>
</dbReference>
<accession>A0A9W8B073</accession>
<dbReference type="SUPFAM" id="SSF56112">
    <property type="entry name" value="Protein kinase-like (PK-like)"/>
    <property type="match status" value="1"/>
</dbReference>
<evidence type="ECO:0000256" key="9">
    <source>
        <dbReference type="ARBA" id="ARBA00048679"/>
    </source>
</evidence>
<evidence type="ECO:0000313" key="15">
    <source>
        <dbReference type="Proteomes" id="UP001151582"/>
    </source>
</evidence>
<evidence type="ECO:0000256" key="4">
    <source>
        <dbReference type="ARBA" id="ARBA00022679"/>
    </source>
</evidence>
<dbReference type="Pfam" id="PF00069">
    <property type="entry name" value="Pkinase"/>
    <property type="match status" value="1"/>
</dbReference>
<dbReference type="InterPro" id="IPR011009">
    <property type="entry name" value="Kinase-like_dom_sf"/>
</dbReference>
<dbReference type="PROSITE" id="PS00107">
    <property type="entry name" value="PROTEIN_KINASE_ATP"/>
    <property type="match status" value="1"/>
</dbReference>
<gene>
    <name evidence="14" type="ORF">H4R34_003332</name>
</gene>
<feature type="region of interest" description="Disordered" evidence="12">
    <location>
        <begin position="299"/>
        <end position="585"/>
    </location>
</feature>
<feature type="region of interest" description="Disordered" evidence="12">
    <location>
        <begin position="603"/>
        <end position="765"/>
    </location>
</feature>
<dbReference type="EC" id="2.7.11.1" evidence="2"/>
<evidence type="ECO:0000313" key="14">
    <source>
        <dbReference type="EMBL" id="KAJ1978094.1"/>
    </source>
</evidence>
<dbReference type="GO" id="GO:0004674">
    <property type="term" value="F:protein serine/threonine kinase activity"/>
    <property type="evidence" value="ECO:0007669"/>
    <property type="project" value="UniProtKB-KW"/>
</dbReference>
<keyword evidence="11" id="KW-0175">Coiled coil</keyword>
<feature type="region of interest" description="Disordered" evidence="12">
    <location>
        <begin position="837"/>
        <end position="862"/>
    </location>
</feature>
<keyword evidence="15" id="KW-1185">Reference proteome</keyword>
<keyword evidence="3" id="KW-0723">Serine/threonine-protein kinase</keyword>
<protein>
    <recommendedName>
        <fullName evidence="2">non-specific serine/threonine protein kinase</fullName>
        <ecNumber evidence="2">2.7.11.1</ecNumber>
    </recommendedName>
</protein>
<evidence type="ECO:0000256" key="6">
    <source>
        <dbReference type="ARBA" id="ARBA00022777"/>
    </source>
</evidence>
<dbReference type="GO" id="GO:0005737">
    <property type="term" value="C:cytoplasm"/>
    <property type="evidence" value="ECO:0007669"/>
    <property type="project" value="TreeGrafter"/>
</dbReference>
<evidence type="ECO:0000256" key="1">
    <source>
        <dbReference type="ARBA" id="ARBA00008874"/>
    </source>
</evidence>
<dbReference type="GO" id="GO:0005524">
    <property type="term" value="F:ATP binding"/>
    <property type="evidence" value="ECO:0007669"/>
    <property type="project" value="UniProtKB-UniRule"/>
</dbReference>
<dbReference type="Gene3D" id="1.10.12.70">
    <property type="match status" value="1"/>
</dbReference>
<dbReference type="InterPro" id="IPR000719">
    <property type="entry name" value="Prot_kinase_dom"/>
</dbReference>
<evidence type="ECO:0000256" key="8">
    <source>
        <dbReference type="ARBA" id="ARBA00047899"/>
    </source>
</evidence>
<feature type="compositionally biased region" description="Low complexity" evidence="12">
    <location>
        <begin position="559"/>
        <end position="574"/>
    </location>
</feature>
<feature type="binding site" evidence="10">
    <location>
        <position position="47"/>
    </location>
    <ligand>
        <name>ATP</name>
        <dbReference type="ChEBI" id="CHEBI:30616"/>
    </ligand>
</feature>
<dbReference type="InterPro" id="IPR017441">
    <property type="entry name" value="Protein_kinase_ATP_BS"/>
</dbReference>
<organism evidence="14 15">
    <name type="scientific">Dimargaris verticillata</name>
    <dbReference type="NCBI Taxonomy" id="2761393"/>
    <lineage>
        <taxon>Eukaryota</taxon>
        <taxon>Fungi</taxon>
        <taxon>Fungi incertae sedis</taxon>
        <taxon>Zoopagomycota</taxon>
        <taxon>Kickxellomycotina</taxon>
        <taxon>Dimargaritomycetes</taxon>
        <taxon>Dimargaritales</taxon>
        <taxon>Dimargaritaceae</taxon>
        <taxon>Dimargaris</taxon>
    </lineage>
</organism>
<evidence type="ECO:0000256" key="12">
    <source>
        <dbReference type="SAM" id="MobiDB-lite"/>
    </source>
</evidence>
<dbReference type="PROSITE" id="PS50011">
    <property type="entry name" value="PROTEIN_KINASE_DOM"/>
    <property type="match status" value="1"/>
</dbReference>
<keyword evidence="7 10" id="KW-0067">ATP-binding</keyword>
<dbReference type="AlphaFoldDB" id="A0A9W8B073"/>
<keyword evidence="4" id="KW-0808">Transferase</keyword>
<comment type="catalytic activity">
    <reaction evidence="9">
        <text>L-seryl-[protein] + ATP = O-phospho-L-seryl-[protein] + ADP + H(+)</text>
        <dbReference type="Rhea" id="RHEA:17989"/>
        <dbReference type="Rhea" id="RHEA-COMP:9863"/>
        <dbReference type="Rhea" id="RHEA-COMP:11604"/>
        <dbReference type="ChEBI" id="CHEBI:15378"/>
        <dbReference type="ChEBI" id="CHEBI:29999"/>
        <dbReference type="ChEBI" id="CHEBI:30616"/>
        <dbReference type="ChEBI" id="CHEBI:83421"/>
        <dbReference type="ChEBI" id="CHEBI:456216"/>
        <dbReference type="EC" id="2.7.11.1"/>
    </reaction>
</comment>
<dbReference type="Gene3D" id="3.30.200.20">
    <property type="entry name" value="Phosphorylase Kinase, domain 1"/>
    <property type="match status" value="1"/>
</dbReference>
<feature type="compositionally biased region" description="Polar residues" evidence="12">
    <location>
        <begin position="640"/>
        <end position="649"/>
    </location>
</feature>
<comment type="catalytic activity">
    <reaction evidence="8">
        <text>L-threonyl-[protein] + ATP = O-phospho-L-threonyl-[protein] + ADP + H(+)</text>
        <dbReference type="Rhea" id="RHEA:46608"/>
        <dbReference type="Rhea" id="RHEA-COMP:11060"/>
        <dbReference type="Rhea" id="RHEA-COMP:11605"/>
        <dbReference type="ChEBI" id="CHEBI:15378"/>
        <dbReference type="ChEBI" id="CHEBI:30013"/>
        <dbReference type="ChEBI" id="CHEBI:30616"/>
        <dbReference type="ChEBI" id="CHEBI:61977"/>
        <dbReference type="ChEBI" id="CHEBI:456216"/>
        <dbReference type="EC" id="2.7.11.1"/>
    </reaction>
</comment>
<evidence type="ECO:0000256" key="11">
    <source>
        <dbReference type="SAM" id="Coils"/>
    </source>
</evidence>
<comment type="similarity">
    <text evidence="1">Belongs to the protein kinase superfamily. STE Ser/Thr protein kinase family. STE20 subfamily.</text>
</comment>
<dbReference type="OrthoDB" id="248923at2759"/>
<keyword evidence="5 10" id="KW-0547">Nucleotide-binding</keyword>
<feature type="domain" description="Protein kinase" evidence="13">
    <location>
        <begin position="18"/>
        <end position="268"/>
    </location>
</feature>
<name>A0A9W8B073_9FUNG</name>
<feature type="compositionally biased region" description="Low complexity" evidence="12">
    <location>
        <begin position="500"/>
        <end position="520"/>
    </location>
</feature>
<dbReference type="SMART" id="SM00220">
    <property type="entry name" value="S_TKc"/>
    <property type="match status" value="1"/>
</dbReference>
<evidence type="ECO:0000256" key="7">
    <source>
        <dbReference type="ARBA" id="ARBA00022840"/>
    </source>
</evidence>
<keyword evidence="6" id="KW-0418">Kinase</keyword>
<dbReference type="CDD" id="cd06609">
    <property type="entry name" value="STKc_MST3_like"/>
    <property type="match status" value="1"/>
</dbReference>